<feature type="transmembrane region" description="Helical" evidence="1">
    <location>
        <begin position="365"/>
        <end position="389"/>
    </location>
</feature>
<dbReference type="PANTHER" id="PTHR13593">
    <property type="match status" value="1"/>
</dbReference>
<dbReference type="PROSITE" id="PS50007">
    <property type="entry name" value="PIPLC_X_DOMAIN"/>
    <property type="match status" value="1"/>
</dbReference>
<dbReference type="PANTHER" id="PTHR13593:SF113">
    <property type="entry name" value="SI:DKEY-266F7.9"/>
    <property type="match status" value="1"/>
</dbReference>
<keyword evidence="1" id="KW-0812">Transmembrane</keyword>
<dbReference type="SUPFAM" id="SSF51695">
    <property type="entry name" value="PLC-like phosphodiesterases"/>
    <property type="match status" value="1"/>
</dbReference>
<evidence type="ECO:0000313" key="4">
    <source>
        <dbReference type="Proteomes" id="UP001324427"/>
    </source>
</evidence>
<dbReference type="Pfam" id="PF00388">
    <property type="entry name" value="PI-PLC-X"/>
    <property type="match status" value="1"/>
</dbReference>
<reference evidence="3 4" key="1">
    <citation type="submission" date="2021-11" db="EMBL/GenBank/DDBJ databases">
        <title>Black yeast isolated from Biological Soil Crust.</title>
        <authorList>
            <person name="Kurbessoian T."/>
        </authorList>
    </citation>
    <scope>NUCLEOTIDE SEQUENCE [LARGE SCALE GENOMIC DNA]</scope>
    <source>
        <strain evidence="3 4">CCFEE 5522</strain>
    </source>
</reference>
<dbReference type="CDD" id="cd08586">
    <property type="entry name" value="PI-PLCc_BcPLC_like"/>
    <property type="match status" value="1"/>
</dbReference>
<protein>
    <recommendedName>
        <fullName evidence="2">Phosphatidylinositol-specific phospholipase C X domain-containing protein</fullName>
    </recommendedName>
</protein>
<dbReference type="EMBL" id="JAVFHQ010000013">
    <property type="protein sequence ID" value="KAK4546773.1"/>
    <property type="molecule type" value="Genomic_DNA"/>
</dbReference>
<dbReference type="AlphaFoldDB" id="A0AAV9JN39"/>
<keyword evidence="1" id="KW-0472">Membrane</keyword>
<dbReference type="Gene3D" id="3.20.20.190">
    <property type="entry name" value="Phosphatidylinositol (PI) phosphodiesterase"/>
    <property type="match status" value="1"/>
</dbReference>
<feature type="domain" description="Phosphatidylinositol-specific phospholipase C X" evidence="2">
    <location>
        <begin position="63"/>
        <end position="204"/>
    </location>
</feature>
<dbReference type="Proteomes" id="UP001324427">
    <property type="component" value="Unassembled WGS sequence"/>
</dbReference>
<keyword evidence="1" id="KW-1133">Transmembrane helix</keyword>
<organism evidence="3 4">
    <name type="scientific">Oleoguttula mirabilis</name>
    <dbReference type="NCBI Taxonomy" id="1507867"/>
    <lineage>
        <taxon>Eukaryota</taxon>
        <taxon>Fungi</taxon>
        <taxon>Dikarya</taxon>
        <taxon>Ascomycota</taxon>
        <taxon>Pezizomycotina</taxon>
        <taxon>Dothideomycetes</taxon>
        <taxon>Dothideomycetidae</taxon>
        <taxon>Mycosphaerellales</taxon>
        <taxon>Teratosphaeriaceae</taxon>
        <taxon>Oleoguttula</taxon>
    </lineage>
</organism>
<sequence length="391" mass="44651">MLPRALWARQRLLRPGDRASCPDNLEKGYGTFAVSHNDRVNSRAEDVARVSSRSLVEAWMSRVDDETVLSDLTIPGTHDSAAFTYAWPFVQTQQMDILQQLNAGIRYFDLRCGIRDDIVEMVHGRAFLGLTLSIVLDTMYLWLMAHKSEGLIVQIKQDRSPEQSTVHFAQAIWRCLAKNPERWRTANTTPCLGELRGRIQLLRRFAGPALHAFGIDVTQWQDNPSRPFTIFTWHEVRITIQDHYSFPNPEALPSLVSKKGGDVAELLDRAATDPDAGHWYMNFASAYEFNFYYQLTPREIALGGWSLFTWEPGMNVRLRNYVHDLKRKRRLGIIAMDFPDSGAEDLIEVLVRTNLGPKKKPRLCWMLMVETIALLLLACLVTTGSLLYLGR</sequence>
<keyword evidence="4" id="KW-1185">Reference proteome</keyword>
<evidence type="ECO:0000313" key="3">
    <source>
        <dbReference type="EMBL" id="KAK4546773.1"/>
    </source>
</evidence>
<name>A0AAV9JN39_9PEZI</name>
<dbReference type="InterPro" id="IPR000909">
    <property type="entry name" value="PLipase_C_PInositol-sp_X_dom"/>
</dbReference>
<dbReference type="GO" id="GO:0006629">
    <property type="term" value="P:lipid metabolic process"/>
    <property type="evidence" value="ECO:0007669"/>
    <property type="project" value="InterPro"/>
</dbReference>
<accession>A0AAV9JN39</accession>
<proteinExistence type="predicted"/>
<dbReference type="InterPro" id="IPR017946">
    <property type="entry name" value="PLC-like_Pdiesterase_TIM-brl"/>
</dbReference>
<evidence type="ECO:0000259" key="2">
    <source>
        <dbReference type="SMART" id="SM00148"/>
    </source>
</evidence>
<gene>
    <name evidence="3" type="ORF">LTR36_001505</name>
</gene>
<evidence type="ECO:0000256" key="1">
    <source>
        <dbReference type="SAM" id="Phobius"/>
    </source>
</evidence>
<comment type="caution">
    <text evidence="3">The sequence shown here is derived from an EMBL/GenBank/DDBJ whole genome shotgun (WGS) entry which is preliminary data.</text>
</comment>
<dbReference type="SMART" id="SM00148">
    <property type="entry name" value="PLCXc"/>
    <property type="match status" value="1"/>
</dbReference>
<dbReference type="GO" id="GO:0008081">
    <property type="term" value="F:phosphoric diester hydrolase activity"/>
    <property type="evidence" value="ECO:0007669"/>
    <property type="project" value="InterPro"/>
</dbReference>
<dbReference type="InterPro" id="IPR051057">
    <property type="entry name" value="PI-PLC_domain"/>
</dbReference>